<feature type="domain" description="TRAF-type" evidence="23">
    <location>
        <begin position="262"/>
        <end position="317"/>
    </location>
</feature>
<evidence type="ECO:0000256" key="12">
    <source>
        <dbReference type="ARBA" id="ARBA00022737"/>
    </source>
</evidence>
<dbReference type="EC" id="2.3.2.27" evidence="7"/>
<dbReference type="GO" id="GO:0005634">
    <property type="term" value="C:nucleus"/>
    <property type="evidence" value="ECO:0007669"/>
    <property type="project" value="UniProtKB-SubCell"/>
</dbReference>
<dbReference type="GO" id="GO:0005164">
    <property type="term" value="F:tumor necrosis factor receptor binding"/>
    <property type="evidence" value="ECO:0007669"/>
    <property type="project" value="InterPro"/>
</dbReference>
<evidence type="ECO:0000256" key="9">
    <source>
        <dbReference type="ARBA" id="ARBA00022677"/>
    </source>
</evidence>
<keyword evidence="15 18" id="KW-0862">Zinc</keyword>
<dbReference type="SMART" id="SM00184">
    <property type="entry name" value="RING"/>
    <property type="match status" value="1"/>
</dbReference>
<keyword evidence="12" id="KW-0677">Repeat</keyword>
<comment type="pathway">
    <text evidence="5">Protein modification; protein ubiquitination.</text>
</comment>
<feature type="compositionally biased region" description="Basic and acidic residues" evidence="20">
    <location>
        <begin position="428"/>
        <end position="437"/>
    </location>
</feature>
<evidence type="ECO:0000256" key="2">
    <source>
        <dbReference type="ARBA" id="ARBA00004123"/>
    </source>
</evidence>
<keyword evidence="10" id="KW-0808">Transferase</keyword>
<dbReference type="PANTHER" id="PTHR10131">
    <property type="entry name" value="TNF RECEPTOR ASSOCIATED FACTOR"/>
    <property type="match status" value="1"/>
</dbReference>
<gene>
    <name evidence="24" type="primary">TRAF6</name>
</gene>
<comment type="catalytic activity">
    <reaction evidence="1">
        <text>S-ubiquitinyl-[E2 ubiquitin-conjugating enzyme]-L-cysteine + [acceptor protein]-L-lysine = [E2 ubiquitin-conjugating enzyme]-L-cysteine + N(6)-ubiquitinyl-[acceptor protein]-L-lysine.</text>
        <dbReference type="EC" id="2.3.2.27"/>
    </reaction>
</comment>
<dbReference type="PROSITE" id="PS00518">
    <property type="entry name" value="ZF_RING_1"/>
    <property type="match status" value="1"/>
</dbReference>
<keyword evidence="8" id="KW-0963">Cytoplasm</keyword>
<keyword evidence="16" id="KW-0539">Nucleus</keyword>
<dbReference type="GO" id="GO:0005811">
    <property type="term" value="C:lipid droplet"/>
    <property type="evidence" value="ECO:0007669"/>
    <property type="project" value="UniProtKB-SubCell"/>
</dbReference>
<evidence type="ECO:0000256" key="10">
    <source>
        <dbReference type="ARBA" id="ARBA00022679"/>
    </source>
</evidence>
<evidence type="ECO:0000256" key="19">
    <source>
        <dbReference type="SAM" id="Coils"/>
    </source>
</evidence>
<dbReference type="InterPro" id="IPR027139">
    <property type="entry name" value="TRAF6_RING-HC"/>
</dbReference>
<dbReference type="InterPro" id="IPR001841">
    <property type="entry name" value="Znf_RING"/>
</dbReference>
<evidence type="ECO:0000256" key="5">
    <source>
        <dbReference type="ARBA" id="ARBA00004906"/>
    </source>
</evidence>
<proteinExistence type="evidence at transcript level"/>
<accession>A0A0N7HXE5</accession>
<dbReference type="GO" id="GO:0008270">
    <property type="term" value="F:zinc ion binding"/>
    <property type="evidence" value="ECO:0007669"/>
    <property type="project" value="UniProtKB-KW"/>
</dbReference>
<dbReference type="InterPro" id="IPR049342">
    <property type="entry name" value="TRAF1-6_MATH_dom"/>
</dbReference>
<evidence type="ECO:0000259" key="22">
    <source>
        <dbReference type="PROSITE" id="PS50144"/>
    </source>
</evidence>
<feature type="region of interest" description="Disordered" evidence="20">
    <location>
        <begin position="407"/>
        <end position="437"/>
    </location>
</feature>
<feature type="coiled-coil region" evidence="19">
    <location>
        <begin position="487"/>
        <end position="528"/>
    </location>
</feature>
<evidence type="ECO:0000256" key="4">
    <source>
        <dbReference type="ARBA" id="ARBA00004544"/>
    </source>
</evidence>
<dbReference type="PROSITE" id="PS50144">
    <property type="entry name" value="MATH"/>
    <property type="match status" value="1"/>
</dbReference>
<evidence type="ECO:0000259" key="21">
    <source>
        <dbReference type="PROSITE" id="PS50089"/>
    </source>
</evidence>
<dbReference type="GO" id="GO:0141124">
    <property type="term" value="P:intracellular signaling cassette"/>
    <property type="evidence" value="ECO:0007669"/>
    <property type="project" value="UniProtKB-ARBA"/>
</dbReference>
<keyword evidence="19" id="KW-0175">Coiled coil</keyword>
<evidence type="ECO:0000256" key="6">
    <source>
        <dbReference type="ARBA" id="ARBA00006608"/>
    </source>
</evidence>
<evidence type="ECO:0000313" key="24">
    <source>
        <dbReference type="EMBL" id="ALJ01851.1"/>
    </source>
</evidence>
<dbReference type="SMART" id="SM00061">
    <property type="entry name" value="MATH"/>
    <property type="match status" value="1"/>
</dbReference>
<dbReference type="SUPFAM" id="SSF49599">
    <property type="entry name" value="TRAF domain-like"/>
    <property type="match status" value="2"/>
</dbReference>
<dbReference type="GO" id="GO:0045087">
    <property type="term" value="P:innate immune response"/>
    <property type="evidence" value="ECO:0007669"/>
    <property type="project" value="TreeGrafter"/>
</dbReference>
<organism evidence="24">
    <name type="scientific">Mizuhopecten yessoensis</name>
    <name type="common">Japanese scallop</name>
    <name type="synonym">Patinopecten yessoensis</name>
    <dbReference type="NCBI Taxonomy" id="6573"/>
    <lineage>
        <taxon>Eukaryota</taxon>
        <taxon>Metazoa</taxon>
        <taxon>Spiralia</taxon>
        <taxon>Lophotrochozoa</taxon>
        <taxon>Mollusca</taxon>
        <taxon>Bivalvia</taxon>
        <taxon>Autobranchia</taxon>
        <taxon>Pteriomorphia</taxon>
        <taxon>Pectinida</taxon>
        <taxon>Pectinoidea</taxon>
        <taxon>Pectinidae</taxon>
        <taxon>Mizuhopecten</taxon>
    </lineage>
</organism>
<dbReference type="SUPFAM" id="SSF57850">
    <property type="entry name" value="RING/U-box"/>
    <property type="match status" value="1"/>
</dbReference>
<keyword evidence="9" id="KW-0551">Lipid droplet</keyword>
<reference evidence="24" key="1">
    <citation type="journal article" date="2015" name="Fish Shellfish Immunol.">
        <title>Genome-wide identification and characterization of TRAF genes in the Yesso scallop (Patinopecten yessoensis) and their distinct expression patterns in response to bacterial challenge.</title>
        <authorList>
            <person name="Wang J."/>
            <person name="Wang R."/>
            <person name="Wang S."/>
            <person name="Zhang M."/>
            <person name="Ma X."/>
            <person name="Liu P."/>
            <person name="Zhang M."/>
            <person name="Hu X."/>
            <person name="Zhang L."/>
            <person name="Wang S."/>
            <person name="Bao Z."/>
        </authorList>
    </citation>
    <scope>NUCLEOTIDE SEQUENCE</scope>
</reference>
<keyword evidence="11 18" id="KW-0479">Metal-binding</keyword>
<evidence type="ECO:0000256" key="11">
    <source>
        <dbReference type="ARBA" id="ARBA00022723"/>
    </source>
</evidence>
<keyword evidence="13 18" id="KW-0863">Zinc-finger</keyword>
<keyword evidence="14" id="KW-0833">Ubl conjugation pathway</keyword>
<dbReference type="FunFam" id="3.30.40.10:FF:000179">
    <property type="entry name" value="TNF receptor-associated factor"/>
    <property type="match status" value="1"/>
</dbReference>
<dbReference type="GO" id="GO:0061630">
    <property type="term" value="F:ubiquitin protein ligase activity"/>
    <property type="evidence" value="ECO:0007669"/>
    <property type="project" value="UniProtKB-EC"/>
</dbReference>
<evidence type="ECO:0000256" key="18">
    <source>
        <dbReference type="PROSITE-ProRule" id="PRU00207"/>
    </source>
</evidence>
<feature type="domain" description="RING-type" evidence="21">
    <location>
        <begin position="123"/>
        <end position="164"/>
    </location>
</feature>
<dbReference type="OrthoDB" id="6475149at2759"/>
<dbReference type="Pfam" id="PF21355">
    <property type="entry name" value="TRAF-mep_MATH"/>
    <property type="match status" value="1"/>
</dbReference>
<dbReference type="Gene3D" id="2.60.210.10">
    <property type="entry name" value="Apoptosis, Tumor Necrosis Factor Receptor Associated Protein 2, Chain A"/>
    <property type="match status" value="1"/>
</dbReference>
<dbReference type="CDD" id="cd16643">
    <property type="entry name" value="mRING-HC-C3HC3D_TRAF6"/>
    <property type="match status" value="1"/>
</dbReference>
<dbReference type="GO" id="GO:0042981">
    <property type="term" value="P:regulation of apoptotic process"/>
    <property type="evidence" value="ECO:0007669"/>
    <property type="project" value="InterPro"/>
</dbReference>
<dbReference type="PIRSF" id="PIRSF015614">
    <property type="entry name" value="TRAF"/>
    <property type="match status" value="1"/>
</dbReference>
<feature type="domain" description="TRAF-type" evidence="23">
    <location>
        <begin position="208"/>
        <end position="260"/>
    </location>
</feature>
<dbReference type="GO" id="GO:0043122">
    <property type="term" value="P:regulation of canonical NF-kappaB signal transduction"/>
    <property type="evidence" value="ECO:0007669"/>
    <property type="project" value="TreeGrafter"/>
</dbReference>
<sequence length="685" mass="77861">MDRQNQDETYQFRARSSNVPFSQNDVKFMDDFVDRNNSSEGDHHVLSTALAWSQNVSGVNADTSYDRNSDLTSRQNYFSHVHRSGQMASGSGSDYSSGFQLNQGREDGYDFEFVLPREDKYDCPICLLVLREPYQTECGHRFCQNCIKRWLRETESEPRCPVDNAPLGEGQIFPDNFAKREILALLVQCPNHKDGCDTQVVLKQLKKHLNTCEFAFLPCPNRCSHMPLRKDLTNHLEEMCPLRLLKCPTCHIELQAEYLQKHVDSCPLASVKCQFCGNEGLIREQLQRHLNNDCPKAVIDCEFKELGCKETVERQSMAKHMQHCQQDHMQQMCTTIVSLVRLLQFKPSTSCDSSRQSSTQTGQGEEGEQQSSSLNALSGLLQASMVFGPQLGQQLPQLPHRLRQQLSSDNTLSHGSSESSSSRSGEAMGRRDDERIASSRTQVMSTISMTSNHNPGVDLEGAPIVPLHQDFEFQSLKCQNATQDESLARHEQSLVEIQQKNDTLERTNRDLRSKVKNLESTIADIEGRTCNGTYLWKIKNYSKFRREAEHGDTTAIHSPPFYSNFYGYKLCIRVNLNGVDSARGTHLSVFIHFMQGEYDDILEWPFSGRIVLTVLDQNPVCEQRHHVIETLVSKPHLAAFQKPVTPRNHKGFGYMEFLPLNILDNSTYIRSDTLLIKAFIVNSST</sequence>
<dbReference type="InterPro" id="IPR012227">
    <property type="entry name" value="TNF_rcpt-assoc_TRAF_met"/>
</dbReference>
<evidence type="ECO:0000256" key="8">
    <source>
        <dbReference type="ARBA" id="ARBA00022490"/>
    </source>
</evidence>
<evidence type="ECO:0000256" key="15">
    <source>
        <dbReference type="ARBA" id="ARBA00022833"/>
    </source>
</evidence>
<dbReference type="InterPro" id="IPR008974">
    <property type="entry name" value="TRAF-like"/>
</dbReference>
<protein>
    <recommendedName>
        <fullName evidence="7">RING-type E3 ubiquitin transferase</fullName>
        <ecNumber evidence="7">2.3.2.27</ecNumber>
    </recommendedName>
    <alternativeName>
        <fullName evidence="17">E3 ubiquitin-protein ligase TRAF6</fullName>
    </alternativeName>
</protein>
<evidence type="ECO:0000259" key="23">
    <source>
        <dbReference type="PROSITE" id="PS50145"/>
    </source>
</evidence>
<comment type="subcellular location">
    <subcellularLocation>
        <location evidence="4">Cytoplasm</location>
        <location evidence="4">Cell cortex</location>
    </subcellularLocation>
    <subcellularLocation>
        <location evidence="3">Lipid droplet</location>
    </subcellularLocation>
    <subcellularLocation>
        <location evidence="2">Nucleus</location>
    </subcellularLocation>
</comment>
<dbReference type="UniPathway" id="UPA00143"/>
<dbReference type="Pfam" id="PF02176">
    <property type="entry name" value="zf-TRAF"/>
    <property type="match status" value="1"/>
</dbReference>
<evidence type="ECO:0000256" key="14">
    <source>
        <dbReference type="ARBA" id="ARBA00022786"/>
    </source>
</evidence>
<feature type="compositionally biased region" description="Low complexity" evidence="20">
    <location>
        <begin position="413"/>
        <end position="426"/>
    </location>
</feature>
<dbReference type="PANTHER" id="PTHR10131:SF152">
    <property type="entry name" value="TNF RECEPTOR-ASSOCIATED FACTOR 6"/>
    <property type="match status" value="1"/>
</dbReference>
<evidence type="ECO:0000256" key="7">
    <source>
        <dbReference type="ARBA" id="ARBA00012483"/>
    </source>
</evidence>
<dbReference type="InterPro" id="IPR002083">
    <property type="entry name" value="MATH/TRAF_dom"/>
</dbReference>
<evidence type="ECO:0000256" key="20">
    <source>
        <dbReference type="SAM" id="MobiDB-lite"/>
    </source>
</evidence>
<dbReference type="CDD" id="cd00270">
    <property type="entry name" value="MATH_TRAF_C"/>
    <property type="match status" value="1"/>
</dbReference>
<dbReference type="PROSITE" id="PS50145">
    <property type="entry name" value="ZF_TRAF"/>
    <property type="match status" value="2"/>
</dbReference>
<dbReference type="PROSITE" id="PS50089">
    <property type="entry name" value="ZF_RING_2"/>
    <property type="match status" value="1"/>
</dbReference>
<evidence type="ECO:0000256" key="17">
    <source>
        <dbReference type="ARBA" id="ARBA00030810"/>
    </source>
</evidence>
<dbReference type="Pfam" id="PF13923">
    <property type="entry name" value="zf-C3HC4_2"/>
    <property type="match status" value="1"/>
</dbReference>
<dbReference type="InterPro" id="IPR001293">
    <property type="entry name" value="Znf_TRAF"/>
</dbReference>
<dbReference type="EMBL" id="KT367524">
    <property type="protein sequence ID" value="ALJ01851.1"/>
    <property type="molecule type" value="mRNA"/>
</dbReference>
<evidence type="ECO:0000256" key="16">
    <source>
        <dbReference type="ARBA" id="ARBA00023242"/>
    </source>
</evidence>
<feature type="zinc finger region" description="TRAF-type" evidence="18">
    <location>
        <begin position="262"/>
        <end position="317"/>
    </location>
</feature>
<comment type="similarity">
    <text evidence="6">Belongs to the TNF receptor-associated factor family. A subfamily.</text>
</comment>
<feature type="zinc finger region" description="TRAF-type" evidence="18">
    <location>
        <begin position="208"/>
        <end position="260"/>
    </location>
</feature>
<feature type="domain" description="MATH" evidence="22">
    <location>
        <begin position="531"/>
        <end position="680"/>
    </location>
</feature>
<evidence type="ECO:0000256" key="13">
    <source>
        <dbReference type="ARBA" id="ARBA00022771"/>
    </source>
</evidence>
<dbReference type="AlphaFoldDB" id="A0A0N7HXE5"/>
<dbReference type="InterPro" id="IPR013083">
    <property type="entry name" value="Znf_RING/FYVE/PHD"/>
</dbReference>
<evidence type="ECO:0000256" key="3">
    <source>
        <dbReference type="ARBA" id="ARBA00004502"/>
    </source>
</evidence>
<dbReference type="GO" id="GO:0005938">
    <property type="term" value="C:cell cortex"/>
    <property type="evidence" value="ECO:0007669"/>
    <property type="project" value="UniProtKB-SubCell"/>
</dbReference>
<name>A0A0N7HXE5_MIZYE</name>
<dbReference type="Gene3D" id="3.30.40.10">
    <property type="entry name" value="Zinc/RING finger domain, C3HC4 (zinc finger)"/>
    <property type="match status" value="3"/>
</dbReference>
<dbReference type="GO" id="GO:0031663">
    <property type="term" value="P:lipopolysaccharide-mediated signaling pathway"/>
    <property type="evidence" value="ECO:0007669"/>
    <property type="project" value="TreeGrafter"/>
</dbReference>
<dbReference type="GO" id="GO:0016567">
    <property type="term" value="P:protein ubiquitination"/>
    <property type="evidence" value="ECO:0007669"/>
    <property type="project" value="UniProtKB-UniPathway"/>
</dbReference>
<dbReference type="InterPro" id="IPR017907">
    <property type="entry name" value="Znf_RING_CS"/>
</dbReference>
<evidence type="ECO:0000256" key="1">
    <source>
        <dbReference type="ARBA" id="ARBA00000900"/>
    </source>
</evidence>
<feature type="region of interest" description="Disordered" evidence="20">
    <location>
        <begin position="349"/>
        <end position="371"/>
    </location>
</feature>